<dbReference type="GO" id="GO:0008270">
    <property type="term" value="F:zinc ion binding"/>
    <property type="evidence" value="ECO:0007669"/>
    <property type="project" value="UniProtKB-KW"/>
</dbReference>
<organism evidence="13 14">
    <name type="scientific">Sesamum alatum</name>
    <dbReference type="NCBI Taxonomy" id="300844"/>
    <lineage>
        <taxon>Eukaryota</taxon>
        <taxon>Viridiplantae</taxon>
        <taxon>Streptophyta</taxon>
        <taxon>Embryophyta</taxon>
        <taxon>Tracheophyta</taxon>
        <taxon>Spermatophyta</taxon>
        <taxon>Magnoliopsida</taxon>
        <taxon>eudicotyledons</taxon>
        <taxon>Gunneridae</taxon>
        <taxon>Pentapetalae</taxon>
        <taxon>asterids</taxon>
        <taxon>lamiids</taxon>
        <taxon>Lamiales</taxon>
        <taxon>Pedaliaceae</taxon>
        <taxon>Sesamum</taxon>
    </lineage>
</organism>
<dbReference type="GO" id="GO:0005634">
    <property type="term" value="C:nucleus"/>
    <property type="evidence" value="ECO:0007669"/>
    <property type="project" value="UniProtKB-SubCell"/>
</dbReference>
<dbReference type="SUPFAM" id="SSF103612">
    <property type="entry name" value="SBT domain"/>
    <property type="match status" value="1"/>
</dbReference>
<name>A0AAE2CA65_9LAMI</name>
<gene>
    <name evidence="13" type="ORF">Salat_2876600</name>
</gene>
<evidence type="ECO:0000313" key="13">
    <source>
        <dbReference type="EMBL" id="KAK4414636.1"/>
    </source>
</evidence>
<feature type="compositionally biased region" description="Basic residues" evidence="11">
    <location>
        <begin position="232"/>
        <end position="241"/>
    </location>
</feature>
<feature type="region of interest" description="Disordered" evidence="11">
    <location>
        <begin position="232"/>
        <end position="252"/>
    </location>
</feature>
<dbReference type="AlphaFoldDB" id="A0AAE2CA65"/>
<evidence type="ECO:0000256" key="11">
    <source>
        <dbReference type="SAM" id="MobiDB-lite"/>
    </source>
</evidence>
<keyword evidence="3 10" id="KW-0863">Zinc-finger</keyword>
<feature type="compositionally biased region" description="Low complexity" evidence="11">
    <location>
        <begin position="1"/>
        <end position="18"/>
    </location>
</feature>
<dbReference type="Proteomes" id="UP001293254">
    <property type="component" value="Unassembled WGS sequence"/>
</dbReference>
<evidence type="ECO:0000259" key="12">
    <source>
        <dbReference type="PROSITE" id="PS51141"/>
    </source>
</evidence>
<evidence type="ECO:0000256" key="9">
    <source>
        <dbReference type="ARBA" id="ARBA00056472"/>
    </source>
</evidence>
<dbReference type="PROSITE" id="PS51141">
    <property type="entry name" value="ZF_SBP"/>
    <property type="match status" value="1"/>
</dbReference>
<feature type="region of interest" description="Disordered" evidence="11">
    <location>
        <begin position="1"/>
        <end position="21"/>
    </location>
</feature>
<evidence type="ECO:0000256" key="5">
    <source>
        <dbReference type="ARBA" id="ARBA00023015"/>
    </source>
</evidence>
<proteinExistence type="predicted"/>
<keyword evidence="6" id="KW-0238">DNA-binding</keyword>
<keyword evidence="14" id="KW-1185">Reference proteome</keyword>
<dbReference type="InterPro" id="IPR036893">
    <property type="entry name" value="SBP_sf"/>
</dbReference>
<evidence type="ECO:0000256" key="10">
    <source>
        <dbReference type="PROSITE-ProRule" id="PRU00470"/>
    </source>
</evidence>
<dbReference type="EMBL" id="JACGWO010000012">
    <property type="protein sequence ID" value="KAK4414636.1"/>
    <property type="molecule type" value="Genomic_DNA"/>
</dbReference>
<reference evidence="13" key="2">
    <citation type="journal article" date="2024" name="Plant">
        <title>Genomic evolution and insights into agronomic trait innovations of Sesamum species.</title>
        <authorList>
            <person name="Miao H."/>
            <person name="Wang L."/>
            <person name="Qu L."/>
            <person name="Liu H."/>
            <person name="Sun Y."/>
            <person name="Le M."/>
            <person name="Wang Q."/>
            <person name="Wei S."/>
            <person name="Zheng Y."/>
            <person name="Lin W."/>
            <person name="Duan Y."/>
            <person name="Cao H."/>
            <person name="Xiong S."/>
            <person name="Wang X."/>
            <person name="Wei L."/>
            <person name="Li C."/>
            <person name="Ma Q."/>
            <person name="Ju M."/>
            <person name="Zhao R."/>
            <person name="Li G."/>
            <person name="Mu C."/>
            <person name="Tian Q."/>
            <person name="Mei H."/>
            <person name="Zhang T."/>
            <person name="Gao T."/>
            <person name="Zhang H."/>
        </authorList>
    </citation>
    <scope>NUCLEOTIDE SEQUENCE</scope>
    <source>
        <strain evidence="13">3651</strain>
    </source>
</reference>
<comment type="subcellular location">
    <subcellularLocation>
        <location evidence="1">Nucleus</location>
    </subcellularLocation>
</comment>
<dbReference type="PANTHER" id="PTHR31251:SF226">
    <property type="entry name" value="SQUAMOSA PROMOTER-BINDING-LIKE PROTEIN 6"/>
    <property type="match status" value="1"/>
</dbReference>
<keyword evidence="7" id="KW-0804">Transcription</keyword>
<dbReference type="FunFam" id="4.10.1100.10:FF:000001">
    <property type="entry name" value="Squamosa promoter-binding-like protein 14"/>
    <property type="match status" value="1"/>
</dbReference>
<comment type="caution">
    <text evidence="13">The sequence shown here is derived from an EMBL/GenBank/DDBJ whole genome shotgun (WGS) entry which is preliminary data.</text>
</comment>
<feature type="domain" description="SBP-type" evidence="12">
    <location>
        <begin position="165"/>
        <end position="242"/>
    </location>
</feature>
<sequence>MDYYWNNNSSSSSSTSNSVRGHNGNCSTTIHAWESWELGSCSSSSNATTSRPDWTSYTTLHNSFNYPPSSSSAADREVGGSAFDHALMLQQQQEKRNETNYYKPDSLLTCLKLGKRHYFEDVPTPLPNAAAGSVSSVTKKGKPYYSTRGGPLVAVGVSDASPAVVPRCQVEGCEVVLLNAKDYHRRHKVCEMHAKAPKVVVLGIEQRFCQQCSRFHAVGEFDESKRSCRRRLAGHNERRRKSSQEPHSLAKKHYSQDIKVMGAGRHAHFLNSSECALSLLSSTNYNPWNVTQPSADLPARCSAALRELIAENRASILARRQLINSNINYQVEDYHKLSSVGVGYSNPQESQGHVTLDLMQARNSAFGLLSVHHDHKPSKEGDHQQDCSDDLWKVPLGY</sequence>
<dbReference type="GO" id="GO:0003677">
    <property type="term" value="F:DNA binding"/>
    <property type="evidence" value="ECO:0007669"/>
    <property type="project" value="UniProtKB-KW"/>
</dbReference>
<evidence type="ECO:0000256" key="7">
    <source>
        <dbReference type="ARBA" id="ARBA00023163"/>
    </source>
</evidence>
<evidence type="ECO:0000256" key="4">
    <source>
        <dbReference type="ARBA" id="ARBA00022833"/>
    </source>
</evidence>
<dbReference type="PANTHER" id="PTHR31251">
    <property type="entry name" value="SQUAMOSA PROMOTER-BINDING-LIKE PROTEIN 4"/>
    <property type="match status" value="1"/>
</dbReference>
<evidence type="ECO:0000256" key="6">
    <source>
        <dbReference type="ARBA" id="ARBA00023125"/>
    </source>
</evidence>
<dbReference type="Pfam" id="PF03110">
    <property type="entry name" value="SBP"/>
    <property type="match status" value="1"/>
</dbReference>
<keyword evidence="4" id="KW-0862">Zinc</keyword>
<evidence type="ECO:0000256" key="1">
    <source>
        <dbReference type="ARBA" id="ARBA00004123"/>
    </source>
</evidence>
<evidence type="ECO:0000256" key="8">
    <source>
        <dbReference type="ARBA" id="ARBA00023242"/>
    </source>
</evidence>
<dbReference type="InterPro" id="IPR004333">
    <property type="entry name" value="SBP_dom"/>
</dbReference>
<reference evidence="13" key="1">
    <citation type="submission" date="2020-06" db="EMBL/GenBank/DDBJ databases">
        <authorList>
            <person name="Li T."/>
            <person name="Hu X."/>
            <person name="Zhang T."/>
            <person name="Song X."/>
            <person name="Zhang H."/>
            <person name="Dai N."/>
            <person name="Sheng W."/>
            <person name="Hou X."/>
            <person name="Wei L."/>
        </authorList>
    </citation>
    <scope>NUCLEOTIDE SEQUENCE</scope>
    <source>
        <strain evidence="13">3651</strain>
        <tissue evidence="13">Leaf</tissue>
    </source>
</reference>
<keyword evidence="5" id="KW-0805">Transcription regulation</keyword>
<accession>A0AAE2CA65</accession>
<keyword evidence="2" id="KW-0479">Metal-binding</keyword>
<keyword evidence="8" id="KW-0539">Nucleus</keyword>
<comment type="function">
    <text evidence="9">Probable transcriptional factor. Binds to the promoter of the SQUAMOSA gene.</text>
</comment>
<evidence type="ECO:0000256" key="2">
    <source>
        <dbReference type="ARBA" id="ARBA00022723"/>
    </source>
</evidence>
<protein>
    <submittedName>
        <fullName evidence="13">Squamosa promoter-binding-like protein 7</fullName>
    </submittedName>
</protein>
<dbReference type="InterPro" id="IPR044817">
    <property type="entry name" value="SBP-like"/>
</dbReference>
<evidence type="ECO:0000256" key="3">
    <source>
        <dbReference type="ARBA" id="ARBA00022771"/>
    </source>
</evidence>
<evidence type="ECO:0000313" key="14">
    <source>
        <dbReference type="Proteomes" id="UP001293254"/>
    </source>
</evidence>
<dbReference type="Gene3D" id="4.10.1100.10">
    <property type="entry name" value="Transcription factor, SBP-box domain"/>
    <property type="match status" value="1"/>
</dbReference>